<sequence>MSVITHANGTARSFSQRTHLQRAGAPTNGNSCFATVYPSVPVVRSSVPSEHLRTTVASELKDDVGSALVVCVPGPDVQDMNICICVTVAVFIISSKGLLAAPTNVDGGEKCDAKPASSRIEERALCTYTRIIDKDETRHPPEIPTVRCNCLESLCGNVGDFRCQEVTETLLVHYPAQRRNLSIEVTTACICVASRSKPASPTQTRVLMDTGNYILA</sequence>
<reference evidence="1" key="1">
    <citation type="submission" date="2020-05" db="EMBL/GenBank/DDBJ databases">
        <title>Large-scale comparative analyses of tick genomes elucidate their genetic diversity and vector capacities.</title>
        <authorList>
            <person name="Jia N."/>
            <person name="Wang J."/>
            <person name="Shi W."/>
            <person name="Du L."/>
            <person name="Sun Y."/>
            <person name="Zhan W."/>
            <person name="Jiang J."/>
            <person name="Wang Q."/>
            <person name="Zhang B."/>
            <person name="Ji P."/>
            <person name="Sakyi L.B."/>
            <person name="Cui X."/>
            <person name="Yuan T."/>
            <person name="Jiang B."/>
            <person name="Yang W."/>
            <person name="Lam T.T.-Y."/>
            <person name="Chang Q."/>
            <person name="Ding S."/>
            <person name="Wang X."/>
            <person name="Zhu J."/>
            <person name="Ruan X."/>
            <person name="Zhao L."/>
            <person name="Wei J."/>
            <person name="Que T."/>
            <person name="Du C."/>
            <person name="Cheng J."/>
            <person name="Dai P."/>
            <person name="Han X."/>
            <person name="Huang E."/>
            <person name="Gao Y."/>
            <person name="Liu J."/>
            <person name="Shao H."/>
            <person name="Ye R."/>
            <person name="Li L."/>
            <person name="Wei W."/>
            <person name="Wang X."/>
            <person name="Wang C."/>
            <person name="Yang T."/>
            <person name="Huo Q."/>
            <person name="Li W."/>
            <person name="Guo W."/>
            <person name="Chen H."/>
            <person name="Zhou L."/>
            <person name="Ni X."/>
            <person name="Tian J."/>
            <person name="Zhou Y."/>
            <person name="Sheng Y."/>
            <person name="Liu T."/>
            <person name="Pan Y."/>
            <person name="Xia L."/>
            <person name="Li J."/>
            <person name="Zhao F."/>
            <person name="Cao W."/>
        </authorList>
    </citation>
    <scope>NUCLEOTIDE SEQUENCE</scope>
    <source>
        <strain evidence="1">Dsil-2018</strain>
    </source>
</reference>
<organism evidence="1 2">
    <name type="scientific">Dermacentor silvarum</name>
    <name type="common">Tick</name>
    <dbReference type="NCBI Taxonomy" id="543639"/>
    <lineage>
        <taxon>Eukaryota</taxon>
        <taxon>Metazoa</taxon>
        <taxon>Ecdysozoa</taxon>
        <taxon>Arthropoda</taxon>
        <taxon>Chelicerata</taxon>
        <taxon>Arachnida</taxon>
        <taxon>Acari</taxon>
        <taxon>Parasitiformes</taxon>
        <taxon>Ixodida</taxon>
        <taxon>Ixodoidea</taxon>
        <taxon>Ixodidae</taxon>
        <taxon>Rhipicephalinae</taxon>
        <taxon>Dermacentor</taxon>
    </lineage>
</organism>
<evidence type="ECO:0000313" key="2">
    <source>
        <dbReference type="Proteomes" id="UP000821865"/>
    </source>
</evidence>
<proteinExistence type="predicted"/>
<accession>A0ACB8DN26</accession>
<evidence type="ECO:0000313" key="1">
    <source>
        <dbReference type="EMBL" id="KAH7973862.1"/>
    </source>
</evidence>
<keyword evidence="2" id="KW-1185">Reference proteome</keyword>
<protein>
    <submittedName>
        <fullName evidence="1">Uncharacterized protein</fullName>
    </submittedName>
</protein>
<name>A0ACB8DN26_DERSI</name>
<gene>
    <name evidence="1" type="ORF">HPB49_005959</name>
</gene>
<dbReference type="Proteomes" id="UP000821865">
    <property type="component" value="Chromosome 10"/>
</dbReference>
<comment type="caution">
    <text evidence="1">The sequence shown here is derived from an EMBL/GenBank/DDBJ whole genome shotgun (WGS) entry which is preliminary data.</text>
</comment>
<dbReference type="EMBL" id="CM023479">
    <property type="protein sequence ID" value="KAH7973862.1"/>
    <property type="molecule type" value="Genomic_DNA"/>
</dbReference>